<name>A0A918MDJ6_9ACTN</name>
<dbReference type="EMBL" id="BMTD01000012">
    <property type="protein sequence ID" value="GGV07084.1"/>
    <property type="molecule type" value="Genomic_DNA"/>
</dbReference>
<gene>
    <name evidence="1" type="ORF">GCM10010260_50920</name>
</gene>
<organism evidence="1 2">
    <name type="scientific">Streptomyces filipinensis</name>
    <dbReference type="NCBI Taxonomy" id="66887"/>
    <lineage>
        <taxon>Bacteria</taxon>
        <taxon>Bacillati</taxon>
        <taxon>Actinomycetota</taxon>
        <taxon>Actinomycetes</taxon>
        <taxon>Kitasatosporales</taxon>
        <taxon>Streptomycetaceae</taxon>
        <taxon>Streptomyces</taxon>
    </lineage>
</organism>
<evidence type="ECO:0000313" key="1">
    <source>
        <dbReference type="EMBL" id="GGV07084.1"/>
    </source>
</evidence>
<keyword evidence="2" id="KW-1185">Reference proteome</keyword>
<dbReference type="Proteomes" id="UP000618795">
    <property type="component" value="Unassembled WGS sequence"/>
</dbReference>
<dbReference type="AlphaFoldDB" id="A0A918MDJ6"/>
<dbReference type="RefSeq" id="WP_191875838.1">
    <property type="nucleotide sequence ID" value="NZ_BMTD01000012.1"/>
</dbReference>
<proteinExistence type="predicted"/>
<comment type="caution">
    <text evidence="1">The sequence shown here is derived from an EMBL/GenBank/DDBJ whole genome shotgun (WGS) entry which is preliminary data.</text>
</comment>
<reference evidence="1" key="2">
    <citation type="submission" date="2020-09" db="EMBL/GenBank/DDBJ databases">
        <authorList>
            <person name="Sun Q."/>
            <person name="Ohkuma M."/>
        </authorList>
    </citation>
    <scope>NUCLEOTIDE SEQUENCE</scope>
    <source>
        <strain evidence="1">JCM 4369</strain>
    </source>
</reference>
<accession>A0A918MDJ6</accession>
<reference evidence="1" key="1">
    <citation type="journal article" date="2014" name="Int. J. Syst. Evol. Microbiol.">
        <title>Complete genome sequence of Corynebacterium casei LMG S-19264T (=DSM 44701T), isolated from a smear-ripened cheese.</title>
        <authorList>
            <consortium name="US DOE Joint Genome Institute (JGI-PGF)"/>
            <person name="Walter F."/>
            <person name="Albersmeier A."/>
            <person name="Kalinowski J."/>
            <person name="Ruckert C."/>
        </authorList>
    </citation>
    <scope>NUCLEOTIDE SEQUENCE</scope>
    <source>
        <strain evidence="1">JCM 4369</strain>
    </source>
</reference>
<evidence type="ECO:0000313" key="2">
    <source>
        <dbReference type="Proteomes" id="UP000618795"/>
    </source>
</evidence>
<sequence>MLSLAPPFLMVNGFSLFPDHADPLQWYYLPMGPSIAVRSEGGAALPVFSLLEFRGDKDETTGGLLNFDVVLGPPADRLDSALDEVAGQIQSQLNLPDRPRRPVPVPLESGTVKLVLLDSESGAAPDDSRFVERIIHQAQPSLYGADQAAFSAVLDARGATLTASCLDGAVAPIGVVYALEFLALRPAYTVTLNIRWDELKERLDKTFGVSGVFLSSQITEQLDKLRDERVIDIQDDLFVPEGEAGKSVIAGHDRAVSAVYDMITDSFFEAALAPRPAPDGWDRAAALATEFGRVAMTGGLSLTGTYTYRRSTSVEEVQKRLDVRMGERTAVRRTVYPQGHLSGIAALIAASGRPRSDFTRRVSVDDPWFSRRSVKVVSRVDFTSGFLTSVGVDLRYGDDATTVLLDPQNNTGEADWPSRLAGGRMVAPVTVDITYHLAKPAGWVLPDQLTVHDTTETEIAEIRPSETFAFRPVLIREDGIPWDDWRAVTVELRYQDAASGVSGEYVLDLDPKQPLWQWPLFIVGSAPGTYAYRLTYHGIGRPDVVREWTQTDDTEVRVRDPFPDTYPLTVRPLVVWANVSALLVDLLYEDPAHQLRQEASLEFTSEKAGAQQFKVGLRDPALRRVTYRVTVLYTDGHMSTVPESSTGRTSLIVTADMPAHQAVVVRVDTQAAETAGVQEVRVEFAQPGTETVTSSYSFTRDSAPVVHEFDVTGTPGYRYRAVHVDTSGLSRVGAWTDANLPVLDVPGA</sequence>
<protein>
    <submittedName>
        <fullName evidence="1">Uncharacterized protein</fullName>
    </submittedName>
</protein>